<dbReference type="OrthoDB" id="5966500at2759"/>
<sequence>MRSTAVRGGSKEYYHDGDDTEGMQLAKGNKKGVEGERVNGVEMVLMKCRWVDEISLGMAVGMAPGGAAVVKAVNPHGKAMEMGVREGDVVYWPNSGGRPAPYYELKRLMMDNTRPLELEVMRRADEVEGGGGGNLEFESDADGHEAMRVNKAMKGFKQGEIADNLMPVRLEGVKAHARLKDGHKFVDAGALDLNKLPKGGWYCWYSGVYNQITPISIKRLQLRGTEKEMMGALEEWGETVRIQTSLRHPNVLSLLSTVFEINLIASIYEGSVDGTVGDLMRGKHLKWKDTSMASVAEGVAEGMKHVHSKGRPHGFLNPESVVFGMGMGVKVRDAFAVDAWTKGGGYLFTSHCNTLCYLSPERIKGEEATFEDDIYGFGMILYSSAVGGDAFQTLIKSIREEQMFPGIPDNVLAGKLQKKIAMGKLKLEFGRVCPKSVKKLVEDCTGAVGSRPDFGVIIKRLKGEVSMEIKEPYKRGNSRRIGPSKASATKSSSEVRSVESVTVKADSKPSASPAPTAQNLQDTEVQDIDSEGGGSSDSDSDDSNSGSDVEL</sequence>
<feature type="compositionally biased region" description="Polar residues" evidence="1">
    <location>
        <begin position="509"/>
        <end position="523"/>
    </location>
</feature>
<dbReference type="Pfam" id="PF00069">
    <property type="entry name" value="Pkinase"/>
    <property type="match status" value="1"/>
</dbReference>
<dbReference type="GO" id="GO:0004674">
    <property type="term" value="F:protein serine/threonine kinase activity"/>
    <property type="evidence" value="ECO:0007669"/>
    <property type="project" value="TreeGrafter"/>
</dbReference>
<dbReference type="Gene3D" id="1.10.510.10">
    <property type="entry name" value="Transferase(Phosphotransferase) domain 1"/>
    <property type="match status" value="1"/>
</dbReference>
<keyword evidence="4" id="KW-1185">Reference proteome</keyword>
<comment type="caution">
    <text evidence="3">The sequence shown here is derived from an EMBL/GenBank/DDBJ whole genome shotgun (WGS) entry which is preliminary data.</text>
</comment>
<organism evidence="3 4">
    <name type="scientific">Triparma columacea</name>
    <dbReference type="NCBI Taxonomy" id="722753"/>
    <lineage>
        <taxon>Eukaryota</taxon>
        <taxon>Sar</taxon>
        <taxon>Stramenopiles</taxon>
        <taxon>Ochrophyta</taxon>
        <taxon>Bolidophyceae</taxon>
        <taxon>Parmales</taxon>
        <taxon>Triparmaceae</taxon>
        <taxon>Triparma</taxon>
    </lineage>
</organism>
<evidence type="ECO:0000313" key="4">
    <source>
        <dbReference type="Proteomes" id="UP001165065"/>
    </source>
</evidence>
<evidence type="ECO:0000259" key="2">
    <source>
        <dbReference type="PROSITE" id="PS50011"/>
    </source>
</evidence>
<dbReference type="InterPro" id="IPR011009">
    <property type="entry name" value="Kinase-like_dom_sf"/>
</dbReference>
<name>A0A9W7FXR7_9STRA</name>
<feature type="region of interest" description="Disordered" evidence="1">
    <location>
        <begin position="473"/>
        <end position="551"/>
    </location>
</feature>
<reference evidence="4" key="1">
    <citation type="journal article" date="2023" name="Commun. Biol.">
        <title>Genome analysis of Parmales, the sister group of diatoms, reveals the evolutionary specialization of diatoms from phago-mixotrophs to photoautotrophs.</title>
        <authorList>
            <person name="Ban H."/>
            <person name="Sato S."/>
            <person name="Yoshikawa S."/>
            <person name="Yamada K."/>
            <person name="Nakamura Y."/>
            <person name="Ichinomiya M."/>
            <person name="Sato N."/>
            <person name="Blanc-Mathieu R."/>
            <person name="Endo H."/>
            <person name="Kuwata A."/>
            <person name="Ogata H."/>
        </authorList>
    </citation>
    <scope>NUCLEOTIDE SEQUENCE [LARGE SCALE GENOMIC DNA]</scope>
</reference>
<accession>A0A9W7FXR7</accession>
<dbReference type="SUPFAM" id="SSF56112">
    <property type="entry name" value="Protein kinase-like (PK-like)"/>
    <property type="match status" value="1"/>
</dbReference>
<dbReference type="Proteomes" id="UP001165065">
    <property type="component" value="Unassembled WGS sequence"/>
</dbReference>
<dbReference type="EMBL" id="BRYA01000538">
    <property type="protein sequence ID" value="GMI21898.1"/>
    <property type="molecule type" value="Genomic_DNA"/>
</dbReference>
<dbReference type="PANTHER" id="PTHR44329">
    <property type="entry name" value="SERINE/THREONINE-PROTEIN KINASE TNNI3K-RELATED"/>
    <property type="match status" value="1"/>
</dbReference>
<feature type="compositionally biased region" description="Low complexity" evidence="1">
    <location>
        <begin position="489"/>
        <end position="504"/>
    </location>
</feature>
<protein>
    <recommendedName>
        <fullName evidence="2">Protein kinase domain-containing protein</fullName>
    </recommendedName>
</protein>
<evidence type="ECO:0000256" key="1">
    <source>
        <dbReference type="SAM" id="MobiDB-lite"/>
    </source>
</evidence>
<dbReference type="InterPro" id="IPR000719">
    <property type="entry name" value="Prot_kinase_dom"/>
</dbReference>
<dbReference type="PROSITE" id="PS50011">
    <property type="entry name" value="PROTEIN_KINASE_DOM"/>
    <property type="match status" value="1"/>
</dbReference>
<dbReference type="PANTHER" id="PTHR44329:SF289">
    <property type="entry name" value="SERINE_THREONINE-PROTEIN KINASE VIK"/>
    <property type="match status" value="1"/>
</dbReference>
<dbReference type="GO" id="GO:0005524">
    <property type="term" value="F:ATP binding"/>
    <property type="evidence" value="ECO:0007669"/>
    <property type="project" value="InterPro"/>
</dbReference>
<feature type="region of interest" description="Disordered" evidence="1">
    <location>
        <begin position="1"/>
        <end position="31"/>
    </location>
</feature>
<dbReference type="AlphaFoldDB" id="A0A9W7FXR7"/>
<dbReference type="InterPro" id="IPR051681">
    <property type="entry name" value="Ser/Thr_Kinases-Pseudokinases"/>
</dbReference>
<proteinExistence type="predicted"/>
<feature type="domain" description="Protein kinase" evidence="2">
    <location>
        <begin position="190"/>
        <end position="474"/>
    </location>
</feature>
<evidence type="ECO:0000313" key="3">
    <source>
        <dbReference type="EMBL" id="GMI21898.1"/>
    </source>
</evidence>
<gene>
    <name evidence="3" type="ORF">TrCOL_g10861</name>
</gene>